<proteinExistence type="predicted"/>
<feature type="region of interest" description="Disordered" evidence="1">
    <location>
        <begin position="56"/>
        <end position="75"/>
    </location>
</feature>
<dbReference type="Proteomes" id="UP000004994">
    <property type="component" value="Chromosome 10"/>
</dbReference>
<accession>A0A3Q7IHU2</accession>
<reference evidence="2" key="1">
    <citation type="journal article" date="2012" name="Nature">
        <title>The tomato genome sequence provides insights into fleshy fruit evolution.</title>
        <authorList>
            <consortium name="Tomato Genome Consortium"/>
        </authorList>
    </citation>
    <scope>NUCLEOTIDE SEQUENCE [LARGE SCALE GENOMIC DNA]</scope>
    <source>
        <strain evidence="2">cv. Heinz 1706</strain>
    </source>
</reference>
<feature type="compositionally biased region" description="Basic and acidic residues" evidence="1">
    <location>
        <begin position="61"/>
        <end position="75"/>
    </location>
</feature>
<dbReference type="EnsemblPlants" id="Solyc10g052660.2.1">
    <property type="protein sequence ID" value="Solyc10g052660.2.1"/>
    <property type="gene ID" value="Solyc10g052660.2"/>
</dbReference>
<gene>
    <name evidence="2" type="primary">RPS25</name>
</gene>
<dbReference type="AlphaFoldDB" id="A0A3Q7IHU2"/>
<reference evidence="2" key="2">
    <citation type="submission" date="2019-01" db="UniProtKB">
        <authorList>
            <consortium name="EnsemblPlants"/>
        </authorList>
    </citation>
    <scope>IDENTIFICATION</scope>
    <source>
        <strain evidence="2">cv. Heinz 1706</strain>
    </source>
</reference>
<sequence>KALLQIPIRFSIFPITFLPLTPPLSSVHRSPINGSKEGTSSTSIFQASKVRRWKAEEEEVEQGKAKGKGEQHGVV</sequence>
<feature type="compositionally biased region" description="Polar residues" evidence="1">
    <location>
        <begin position="32"/>
        <end position="46"/>
    </location>
</feature>
<feature type="region of interest" description="Disordered" evidence="1">
    <location>
        <begin position="29"/>
        <end position="49"/>
    </location>
</feature>
<keyword evidence="3" id="KW-1185">Reference proteome</keyword>
<evidence type="ECO:0000256" key="1">
    <source>
        <dbReference type="SAM" id="MobiDB-lite"/>
    </source>
</evidence>
<dbReference type="InParanoid" id="A0A3Q7IHU2"/>
<evidence type="ECO:0000313" key="2">
    <source>
        <dbReference type="EnsemblPlants" id="Solyc10g052660.2.1"/>
    </source>
</evidence>
<organism evidence="2">
    <name type="scientific">Solanum lycopersicum</name>
    <name type="common">Tomato</name>
    <name type="synonym">Lycopersicon esculentum</name>
    <dbReference type="NCBI Taxonomy" id="4081"/>
    <lineage>
        <taxon>Eukaryota</taxon>
        <taxon>Viridiplantae</taxon>
        <taxon>Streptophyta</taxon>
        <taxon>Embryophyta</taxon>
        <taxon>Tracheophyta</taxon>
        <taxon>Spermatophyta</taxon>
        <taxon>Magnoliopsida</taxon>
        <taxon>eudicotyledons</taxon>
        <taxon>Gunneridae</taxon>
        <taxon>Pentapetalae</taxon>
        <taxon>asterids</taxon>
        <taxon>lamiids</taxon>
        <taxon>Solanales</taxon>
        <taxon>Solanaceae</taxon>
        <taxon>Solanoideae</taxon>
        <taxon>Solaneae</taxon>
        <taxon>Solanum</taxon>
        <taxon>Solanum subgen. Lycopersicon</taxon>
    </lineage>
</organism>
<dbReference type="Gramene" id="Solyc10g052660.2.1">
    <property type="protein sequence ID" value="Solyc10g052660.2.1"/>
    <property type="gene ID" value="Solyc10g052660.2"/>
</dbReference>
<evidence type="ECO:0000313" key="3">
    <source>
        <dbReference type="Proteomes" id="UP000004994"/>
    </source>
</evidence>
<name>A0A3Q7IHU2_SOLLC</name>
<protein>
    <submittedName>
        <fullName evidence="2">Ribosomal protein S25</fullName>
    </submittedName>
</protein>